<dbReference type="EMBL" id="JX412793">
    <property type="protein sequence ID" value="ALO76906.1"/>
    <property type="molecule type" value="Genomic_DNA"/>
</dbReference>
<keyword evidence="9" id="KW-0679">Respiratory chain</keyword>
<keyword evidence="9" id="KW-0830">Ubiquinone</keyword>
<evidence type="ECO:0000313" key="10">
    <source>
        <dbReference type="EMBL" id="ALO76906.1"/>
    </source>
</evidence>
<comment type="function">
    <text evidence="9">Core subunit of the mitochondrial membrane respiratory chain NADH dehydrogenase (Complex I) which catalyzes electron transfer from NADH through the respiratory chain, using ubiquinone as an electron acceptor. Essential for the catalytic activity of complex I.</text>
</comment>
<keyword evidence="9 10" id="KW-0496">Mitochondrion</keyword>
<keyword evidence="9" id="KW-0520">NAD</keyword>
<gene>
    <name evidence="10" type="primary">nad3</name>
</gene>
<geneLocation type="mitochondrion" evidence="10"/>
<keyword evidence="7 9" id="KW-0472">Membrane</keyword>
<keyword evidence="5 9" id="KW-0812">Transmembrane</keyword>
<feature type="transmembrane region" description="Helical" evidence="9">
    <location>
        <begin position="54"/>
        <end position="75"/>
    </location>
</feature>
<dbReference type="Pfam" id="PF00507">
    <property type="entry name" value="Oxidored_q4"/>
    <property type="match status" value="1"/>
</dbReference>
<dbReference type="InterPro" id="IPR038430">
    <property type="entry name" value="NDAH_ubi_oxred_su3_sf"/>
</dbReference>
<evidence type="ECO:0000256" key="8">
    <source>
        <dbReference type="ARBA" id="ARBA00049551"/>
    </source>
</evidence>
<evidence type="ECO:0000256" key="9">
    <source>
        <dbReference type="RuleBase" id="RU003640"/>
    </source>
</evidence>
<evidence type="ECO:0000256" key="1">
    <source>
        <dbReference type="ARBA" id="ARBA00004370"/>
    </source>
</evidence>
<keyword evidence="6 9" id="KW-1133">Transmembrane helix</keyword>
<dbReference type="GO" id="GO:0030964">
    <property type="term" value="C:NADH dehydrogenase complex"/>
    <property type="evidence" value="ECO:0007669"/>
    <property type="project" value="TreeGrafter"/>
</dbReference>
<dbReference type="PANTHER" id="PTHR11058:SF9">
    <property type="entry name" value="NADH-UBIQUINONE OXIDOREDUCTASE CHAIN 3"/>
    <property type="match status" value="1"/>
</dbReference>
<evidence type="ECO:0000256" key="7">
    <source>
        <dbReference type="ARBA" id="ARBA00023136"/>
    </source>
</evidence>
<keyword evidence="9" id="KW-1278">Translocase</keyword>
<dbReference type="EC" id="7.1.1.2" evidence="9"/>
<reference evidence="10" key="1">
    <citation type="submission" date="2012-06" db="EMBL/GenBank/DDBJ databases">
        <title>Mitogenomics of the Coleoptera under dense taxon sampling.</title>
        <authorList>
            <person name="Timmermans M.J.T.N."/>
            <person name="Lim J."/>
            <person name="Dodsworth S."/>
            <person name="Haran J."/>
            <person name="Ahrens D."/>
            <person name="Bocak L."/>
            <person name="London A."/>
            <person name="Culverwell L."/>
            <person name="Vogler A.P."/>
        </authorList>
    </citation>
    <scope>NUCLEOTIDE SEQUENCE</scope>
</reference>
<accession>A0A0S2MQA2</accession>
<dbReference type="InterPro" id="IPR000440">
    <property type="entry name" value="NADH_UbQ/plastoQ_OxRdtase_su3"/>
</dbReference>
<dbReference type="GO" id="GO:0008137">
    <property type="term" value="F:NADH dehydrogenase (ubiquinone) activity"/>
    <property type="evidence" value="ECO:0007669"/>
    <property type="project" value="UniProtKB-UniRule"/>
</dbReference>
<dbReference type="AlphaFoldDB" id="A0A0S2MQA2"/>
<evidence type="ECO:0000256" key="6">
    <source>
        <dbReference type="ARBA" id="ARBA00022989"/>
    </source>
</evidence>
<dbReference type="PANTHER" id="PTHR11058">
    <property type="entry name" value="NADH-UBIQUINONE OXIDOREDUCTASE CHAIN 3"/>
    <property type="match status" value="1"/>
</dbReference>
<name>A0A0S2MQA2_9COLE</name>
<comment type="subcellular location">
    <subcellularLocation>
        <location evidence="1">Membrane</location>
    </subcellularLocation>
    <subcellularLocation>
        <location evidence="9">Mitochondrion membrane</location>
        <topology evidence="9">Multi-pass membrane protein</topology>
    </subcellularLocation>
</comment>
<sequence>MPLTIYTISLISVIIMLMANLISKKKINDREKMSPFECGFDPKSSARIPFSMHFFLIAILFLIFDVEITIIMPFIKINILNISLISTTIISILSIMLIGLLHEWKQGALNWKI</sequence>
<protein>
    <recommendedName>
        <fullName evidence="3 9">NADH-ubiquinone oxidoreductase chain 3</fullName>
        <ecNumber evidence="9">7.1.1.2</ecNumber>
    </recommendedName>
</protein>
<organism evidence="10">
    <name type="scientific">Trixagus sp. TRI01</name>
    <dbReference type="NCBI Taxonomy" id="1205587"/>
    <lineage>
        <taxon>Eukaryota</taxon>
        <taxon>Metazoa</taxon>
        <taxon>Ecdysozoa</taxon>
        <taxon>Arthropoda</taxon>
        <taxon>Hexapoda</taxon>
        <taxon>Insecta</taxon>
        <taxon>Pterygota</taxon>
        <taxon>Neoptera</taxon>
        <taxon>Endopterygota</taxon>
        <taxon>Coleoptera</taxon>
        <taxon>Polyphaga</taxon>
        <taxon>Elateriformia</taxon>
        <taxon>Elateroidea</taxon>
        <taxon>Throscidae</taxon>
        <taxon>Trixagus</taxon>
    </lineage>
</organism>
<dbReference type="GO" id="GO:0031966">
    <property type="term" value="C:mitochondrial membrane"/>
    <property type="evidence" value="ECO:0007669"/>
    <property type="project" value="UniProtKB-SubCell"/>
</dbReference>
<dbReference type="Gene3D" id="1.20.58.1610">
    <property type="entry name" value="NADH:ubiquinone/plastoquinone oxidoreductase, chain 3"/>
    <property type="match status" value="1"/>
</dbReference>
<comment type="catalytic activity">
    <reaction evidence="8 9">
        <text>a ubiquinone + NADH + 5 H(+)(in) = a ubiquinol + NAD(+) + 4 H(+)(out)</text>
        <dbReference type="Rhea" id="RHEA:29091"/>
        <dbReference type="Rhea" id="RHEA-COMP:9565"/>
        <dbReference type="Rhea" id="RHEA-COMP:9566"/>
        <dbReference type="ChEBI" id="CHEBI:15378"/>
        <dbReference type="ChEBI" id="CHEBI:16389"/>
        <dbReference type="ChEBI" id="CHEBI:17976"/>
        <dbReference type="ChEBI" id="CHEBI:57540"/>
        <dbReference type="ChEBI" id="CHEBI:57945"/>
        <dbReference type="EC" id="7.1.1.2"/>
    </reaction>
</comment>
<evidence type="ECO:0000256" key="5">
    <source>
        <dbReference type="ARBA" id="ARBA00022692"/>
    </source>
</evidence>
<feature type="transmembrane region" description="Helical" evidence="9">
    <location>
        <begin position="81"/>
        <end position="101"/>
    </location>
</feature>
<feature type="transmembrane region" description="Helical" evidence="9">
    <location>
        <begin position="6"/>
        <end position="23"/>
    </location>
</feature>
<proteinExistence type="inferred from homology"/>
<comment type="similarity">
    <text evidence="2 9">Belongs to the complex I subunit 3 family.</text>
</comment>
<keyword evidence="4 9" id="KW-0813">Transport</keyword>
<keyword evidence="9" id="KW-0249">Electron transport</keyword>
<evidence type="ECO:0000256" key="3">
    <source>
        <dbReference type="ARBA" id="ARBA00021007"/>
    </source>
</evidence>
<evidence type="ECO:0000256" key="4">
    <source>
        <dbReference type="ARBA" id="ARBA00022448"/>
    </source>
</evidence>
<evidence type="ECO:0000256" key="2">
    <source>
        <dbReference type="ARBA" id="ARBA00008472"/>
    </source>
</evidence>